<accession>W9BBE8</accession>
<protein>
    <recommendedName>
        <fullName evidence="3">DUF1048 domain-containing protein</fullName>
    </recommendedName>
</protein>
<dbReference type="SUPFAM" id="SSF158560">
    <property type="entry name" value="BH3980-like"/>
    <property type="match status" value="1"/>
</dbReference>
<gene>
    <name evidence="1" type="ORF">BN988_02258</name>
</gene>
<dbReference type="InterPro" id="IPR008316">
    <property type="entry name" value="UCP029876"/>
</dbReference>
<proteinExistence type="predicted"/>
<evidence type="ECO:0008006" key="3">
    <source>
        <dbReference type="Google" id="ProtNLM"/>
    </source>
</evidence>
<sequence>MNIKKIIEGKKEWRAHVSRVKSLPEDYQIVYKEIQKYLFKVGPVELGEGIGLLSEILTFFEEGVATGKSVLEVTGTDVAAFSDALIEDSKTYADLYQESVKKKLIKRSNYIEFSGYFILHSHEERDTPFYCFSEIMAIKISF</sequence>
<comment type="caution">
    <text evidence="1">The sequence shown here is derived from an EMBL/GenBank/DDBJ whole genome shotgun (WGS) entry which is preliminary data.</text>
</comment>
<evidence type="ECO:0000313" key="1">
    <source>
        <dbReference type="EMBL" id="CDO03740.1"/>
    </source>
</evidence>
<evidence type="ECO:0000313" key="2">
    <source>
        <dbReference type="Proteomes" id="UP000028863"/>
    </source>
</evidence>
<reference evidence="1" key="2">
    <citation type="submission" date="2014-03" db="EMBL/GenBank/DDBJ databases">
        <authorList>
            <person name="Urmite Genomes"/>
        </authorList>
    </citation>
    <scope>NUCLEOTIDE SEQUENCE</scope>
    <source>
        <strain evidence="1">S1</strain>
    </source>
</reference>
<keyword evidence="2" id="KW-1185">Reference proteome</keyword>
<dbReference type="Gene3D" id="1.10.1900.10">
    <property type="entry name" value="c-terminal domain of poly(a) binding protein"/>
    <property type="match status" value="1"/>
</dbReference>
<organism evidence="1 2">
    <name type="scientific">Oceanobacillus picturae</name>
    <dbReference type="NCBI Taxonomy" id="171693"/>
    <lineage>
        <taxon>Bacteria</taxon>
        <taxon>Bacillati</taxon>
        <taxon>Bacillota</taxon>
        <taxon>Bacilli</taxon>
        <taxon>Bacillales</taxon>
        <taxon>Bacillaceae</taxon>
        <taxon>Oceanobacillus</taxon>
    </lineage>
</organism>
<reference evidence="1" key="1">
    <citation type="submission" date="2014-03" db="EMBL/GenBank/DDBJ databases">
        <title>Draft genome sequencing of Oceanobacillus picturae strain S1 isolated from human gut.</title>
        <authorList>
            <person name="Croce O."/>
            <person name="Lagier J.C."/>
            <person name="Raoult D."/>
        </authorList>
    </citation>
    <scope>NUCLEOTIDE SEQUENCE [LARGE SCALE GENOMIC DNA]</scope>
    <source>
        <strain evidence="1">S1</strain>
    </source>
</reference>
<dbReference type="eggNOG" id="COG4817">
    <property type="taxonomic scope" value="Bacteria"/>
</dbReference>
<dbReference type="Proteomes" id="UP000028863">
    <property type="component" value="Unassembled WGS sequence"/>
</dbReference>
<dbReference type="EMBL" id="CCAX010000001">
    <property type="protein sequence ID" value="CDO03740.1"/>
    <property type="molecule type" value="Genomic_DNA"/>
</dbReference>
<dbReference type="AlphaFoldDB" id="W9BBE8"/>
<dbReference type="STRING" id="171693.BN988_02258"/>
<dbReference type="Pfam" id="PF06304">
    <property type="entry name" value="DUF1048"/>
    <property type="match status" value="1"/>
</dbReference>
<name>W9BBE8_9BACI</name>